<reference evidence="3" key="1">
    <citation type="submission" date="2018-05" db="EMBL/GenBank/DDBJ databases">
        <authorList>
            <person name="Lanie J.A."/>
            <person name="Ng W.-L."/>
            <person name="Kazmierczak K.M."/>
            <person name="Andrzejewski T.M."/>
            <person name="Davidsen T.M."/>
            <person name="Wayne K.J."/>
            <person name="Tettelin H."/>
            <person name="Glass J.I."/>
            <person name="Rusch D."/>
            <person name="Podicherti R."/>
            <person name="Tsui H.-C.T."/>
            <person name="Winkler M.E."/>
        </authorList>
    </citation>
    <scope>NUCLEOTIDE SEQUENCE</scope>
</reference>
<protein>
    <recommendedName>
        <fullName evidence="2">Thioredoxin domain-containing protein</fullName>
    </recommendedName>
</protein>
<dbReference type="InterPro" id="IPR050455">
    <property type="entry name" value="Tpx_Peroxidase_subfamily"/>
</dbReference>
<dbReference type="GO" id="GO:0016491">
    <property type="term" value="F:oxidoreductase activity"/>
    <property type="evidence" value="ECO:0007669"/>
    <property type="project" value="InterPro"/>
</dbReference>
<dbReference type="SUPFAM" id="SSF52833">
    <property type="entry name" value="Thioredoxin-like"/>
    <property type="match status" value="1"/>
</dbReference>
<evidence type="ECO:0000259" key="2">
    <source>
        <dbReference type="PROSITE" id="PS51352"/>
    </source>
</evidence>
<accession>A0A382ZBT8</accession>
<dbReference type="GO" id="GO:0016209">
    <property type="term" value="F:antioxidant activity"/>
    <property type="evidence" value="ECO:0007669"/>
    <property type="project" value="InterPro"/>
</dbReference>
<evidence type="ECO:0000313" key="3">
    <source>
        <dbReference type="EMBL" id="SVD92730.1"/>
    </source>
</evidence>
<feature type="domain" description="Thioredoxin" evidence="2">
    <location>
        <begin position="1"/>
        <end position="144"/>
    </location>
</feature>
<dbReference type="Pfam" id="PF00578">
    <property type="entry name" value="AhpC-TSA"/>
    <property type="match status" value="1"/>
</dbReference>
<dbReference type="InterPro" id="IPR036249">
    <property type="entry name" value="Thioredoxin-like_sf"/>
</dbReference>
<dbReference type="PANTHER" id="PTHR43110:SF1">
    <property type="entry name" value="THIOL PEROXIDASE"/>
    <property type="match status" value="1"/>
</dbReference>
<gene>
    <name evidence="3" type="ORF">METZ01_LOCUS445584</name>
</gene>
<name>A0A382ZBT8_9ZZZZ</name>
<dbReference type="Gene3D" id="3.40.30.10">
    <property type="entry name" value="Glutaredoxin"/>
    <property type="match status" value="1"/>
</dbReference>
<dbReference type="PROSITE" id="PS51352">
    <property type="entry name" value="THIOREDOXIN_2"/>
    <property type="match status" value="1"/>
</dbReference>
<organism evidence="3">
    <name type="scientific">marine metagenome</name>
    <dbReference type="NCBI Taxonomy" id="408172"/>
    <lineage>
        <taxon>unclassified sequences</taxon>
        <taxon>metagenomes</taxon>
        <taxon>ecological metagenomes</taxon>
    </lineage>
</organism>
<evidence type="ECO:0000256" key="1">
    <source>
        <dbReference type="ARBA" id="ARBA00023284"/>
    </source>
</evidence>
<proteinExistence type="predicted"/>
<dbReference type="EMBL" id="UINC01182486">
    <property type="protein sequence ID" value="SVD92730.1"/>
    <property type="molecule type" value="Genomic_DNA"/>
</dbReference>
<dbReference type="InterPro" id="IPR013766">
    <property type="entry name" value="Thioredoxin_domain"/>
</dbReference>
<dbReference type="PANTHER" id="PTHR43110">
    <property type="entry name" value="THIOL PEROXIDASE"/>
    <property type="match status" value="1"/>
</dbReference>
<sequence>MPVALGGQTVRLSDYKGEKVVVILFFPLAFSSVCTEEMCAVAEDYSQWQGFGAEVIGISTDSPYVNQKFAVECGAPFPIASDYNKTVSMEYQVLLKDMMGLKGVTDRVIYVIDRAGYILYVWKGEHPGVMPPLEEVAEIVEQAV</sequence>
<keyword evidence="1" id="KW-0676">Redox-active center</keyword>
<dbReference type="InterPro" id="IPR000866">
    <property type="entry name" value="AhpC/TSA"/>
</dbReference>
<dbReference type="AlphaFoldDB" id="A0A382ZBT8"/>